<evidence type="ECO:0000313" key="3">
    <source>
        <dbReference type="Proteomes" id="UP001164743"/>
    </source>
</evidence>
<feature type="region of interest" description="Disordered" evidence="1">
    <location>
        <begin position="1"/>
        <end position="35"/>
    </location>
</feature>
<evidence type="ECO:0000256" key="1">
    <source>
        <dbReference type="SAM" id="MobiDB-lite"/>
    </source>
</evidence>
<feature type="compositionally biased region" description="Acidic residues" evidence="1">
    <location>
        <begin position="1"/>
        <end position="14"/>
    </location>
</feature>
<gene>
    <name evidence="2" type="ORF">PtA15_10A256</name>
</gene>
<reference evidence="2" key="1">
    <citation type="submission" date="2022-10" db="EMBL/GenBank/DDBJ databases">
        <title>Puccinia triticina Genome sequencing and assembly.</title>
        <authorList>
            <person name="Li C."/>
        </authorList>
    </citation>
    <scope>NUCLEOTIDE SEQUENCE</scope>
    <source>
        <strain evidence="2">Pt15</strain>
    </source>
</reference>
<dbReference type="EMBL" id="CP110430">
    <property type="protein sequence ID" value="WAQ88836.1"/>
    <property type="molecule type" value="Genomic_DNA"/>
</dbReference>
<accession>A0ABY7CU52</accession>
<feature type="compositionally biased region" description="Low complexity" evidence="1">
    <location>
        <begin position="22"/>
        <end position="35"/>
    </location>
</feature>
<dbReference type="RefSeq" id="XP_053024391.1">
    <property type="nucleotide sequence ID" value="XM_053160414.1"/>
</dbReference>
<dbReference type="Proteomes" id="UP001164743">
    <property type="component" value="Chromosome 10A"/>
</dbReference>
<name>A0ABY7CU52_9BASI</name>
<keyword evidence="3" id="KW-1185">Reference proteome</keyword>
<evidence type="ECO:0000313" key="2">
    <source>
        <dbReference type="EMBL" id="WAQ88836.1"/>
    </source>
</evidence>
<proteinExistence type="predicted"/>
<organism evidence="2 3">
    <name type="scientific">Puccinia triticina</name>
    <dbReference type="NCBI Taxonomy" id="208348"/>
    <lineage>
        <taxon>Eukaryota</taxon>
        <taxon>Fungi</taxon>
        <taxon>Dikarya</taxon>
        <taxon>Basidiomycota</taxon>
        <taxon>Pucciniomycotina</taxon>
        <taxon>Pucciniomycetes</taxon>
        <taxon>Pucciniales</taxon>
        <taxon>Pucciniaceae</taxon>
        <taxon>Puccinia</taxon>
    </lineage>
</organism>
<protein>
    <submittedName>
        <fullName evidence="2">Uncharacterized protein</fullName>
    </submittedName>
</protein>
<dbReference type="GeneID" id="77801309"/>
<sequence length="113" mass="12187">MAQEDRDSDLEAGDEGGKSLPHHSSSGSTRRSTPSLAALSIQSVAHNLSGHNKDKLKQTGKQLSLIHSLIICINKAHRQTIRGPSCALVYLLPLAQLSCGQAYSRIEMHTVLC</sequence>